<evidence type="ECO:0000256" key="3">
    <source>
        <dbReference type="ARBA" id="ARBA00022723"/>
    </source>
</evidence>
<dbReference type="GO" id="GO:0016705">
    <property type="term" value="F:oxidoreductase activity, acting on paired donors, with incorporation or reduction of molecular oxygen"/>
    <property type="evidence" value="ECO:0007669"/>
    <property type="project" value="InterPro"/>
</dbReference>
<evidence type="ECO:0000256" key="2">
    <source>
        <dbReference type="ARBA" id="ARBA00022617"/>
    </source>
</evidence>
<keyword evidence="2 8" id="KW-0349">Heme</keyword>
<dbReference type="InterPro" id="IPR017972">
    <property type="entry name" value="Cyt_P450_CS"/>
</dbReference>
<dbReference type="OrthoDB" id="1055148at2759"/>
<dbReference type="GO" id="GO:0005506">
    <property type="term" value="F:iron ion binding"/>
    <property type="evidence" value="ECO:0007669"/>
    <property type="project" value="InterPro"/>
</dbReference>
<keyword evidence="12" id="KW-1185">Reference proteome</keyword>
<dbReference type="CDD" id="cd11066">
    <property type="entry name" value="CYP_PhacA-like"/>
    <property type="match status" value="1"/>
</dbReference>
<dbReference type="PROSITE" id="PS00086">
    <property type="entry name" value="CYTOCHROME_P450"/>
    <property type="match status" value="1"/>
</dbReference>
<dbReference type="GeneID" id="66066691"/>
<dbReference type="STRING" id="1159556.A0A063BVB6"/>
<keyword evidence="6 9" id="KW-0503">Monooxygenase</keyword>
<evidence type="ECO:0000313" key="13">
    <source>
        <dbReference type="Proteomes" id="UP000054053"/>
    </source>
</evidence>
<dbReference type="HOGENOM" id="CLU_001570_2_4_1"/>
<dbReference type="AlphaFoldDB" id="A0A063BVB6"/>
<evidence type="ECO:0000313" key="11">
    <source>
        <dbReference type="EMBL" id="QUC21671.1"/>
    </source>
</evidence>
<dbReference type="KEGG" id="uvi:66066691"/>
<accession>A0A063BVB6</accession>
<dbReference type="InterPro" id="IPR001128">
    <property type="entry name" value="Cyt_P450"/>
</dbReference>
<dbReference type="Proteomes" id="UP000027002">
    <property type="component" value="Chromosome 4"/>
</dbReference>
<dbReference type="Pfam" id="PF00067">
    <property type="entry name" value="p450"/>
    <property type="match status" value="1"/>
</dbReference>
<proteinExistence type="inferred from homology"/>
<keyword evidence="3 8" id="KW-0479">Metal-binding</keyword>
<evidence type="ECO:0000256" key="5">
    <source>
        <dbReference type="ARBA" id="ARBA00023004"/>
    </source>
</evidence>
<dbReference type="EMBL" id="BBTG02000006">
    <property type="protein sequence ID" value="GAO18802.1"/>
    <property type="molecule type" value="Genomic_DNA"/>
</dbReference>
<evidence type="ECO:0000313" key="12">
    <source>
        <dbReference type="Proteomes" id="UP000027002"/>
    </source>
</evidence>
<dbReference type="EMBL" id="CP072756">
    <property type="protein sequence ID" value="QUC21671.1"/>
    <property type="molecule type" value="Genomic_DNA"/>
</dbReference>
<dbReference type="InterPro" id="IPR050364">
    <property type="entry name" value="Cytochrome_P450_fung"/>
</dbReference>
<dbReference type="GO" id="GO:0020037">
    <property type="term" value="F:heme binding"/>
    <property type="evidence" value="ECO:0007669"/>
    <property type="project" value="InterPro"/>
</dbReference>
<dbReference type="RefSeq" id="XP_042999344.1">
    <property type="nucleotide sequence ID" value="XM_043143411.1"/>
</dbReference>
<dbReference type="PRINTS" id="PR00385">
    <property type="entry name" value="P450"/>
</dbReference>
<comment type="cofactor">
    <cofactor evidence="8">
        <name>heme</name>
        <dbReference type="ChEBI" id="CHEBI:30413"/>
    </cofactor>
</comment>
<dbReference type="PRINTS" id="PR00463">
    <property type="entry name" value="EP450I"/>
</dbReference>
<name>A0A063BVB6_USTVR</name>
<protein>
    <submittedName>
        <fullName evidence="10">Uncharacterized protein</fullName>
    </submittedName>
</protein>
<dbReference type="PANTHER" id="PTHR46300:SF9">
    <property type="entry name" value="P450, PUTATIVE-RELATED"/>
    <property type="match status" value="1"/>
</dbReference>
<comment type="similarity">
    <text evidence="1 9">Belongs to the cytochrome P450 family.</text>
</comment>
<reference evidence="11" key="3">
    <citation type="submission" date="2020-03" db="EMBL/GenBank/DDBJ databases">
        <title>A mixture of massive structural variations and highly conserved coding sequences in Ustilaginoidea virens genome.</title>
        <authorList>
            <person name="Zhang K."/>
            <person name="Zhao Z."/>
            <person name="Zhang Z."/>
            <person name="Li Y."/>
            <person name="Hsiang T."/>
            <person name="Sun W."/>
        </authorList>
    </citation>
    <scope>NUCLEOTIDE SEQUENCE</scope>
    <source>
        <strain evidence="11">UV-8b</strain>
    </source>
</reference>
<reference evidence="10" key="1">
    <citation type="journal article" date="2016" name="Genome Announc.">
        <title>Genome Sequence of Ustilaginoidea virens IPU010, a Rice Pathogenic Fungus Causing False Smut.</title>
        <authorList>
            <person name="Kumagai T."/>
            <person name="Ishii T."/>
            <person name="Terai G."/>
            <person name="Umemura M."/>
            <person name="Machida M."/>
            <person name="Asai K."/>
        </authorList>
    </citation>
    <scope>NUCLEOTIDE SEQUENCE [LARGE SCALE GENOMIC DNA]</scope>
    <source>
        <strain evidence="10">IPU010</strain>
    </source>
</reference>
<dbReference type="PANTHER" id="PTHR46300">
    <property type="entry name" value="P450, PUTATIVE (EUROFUNG)-RELATED-RELATED"/>
    <property type="match status" value="1"/>
</dbReference>
<organism evidence="10 13">
    <name type="scientific">Ustilaginoidea virens</name>
    <name type="common">Rice false smut fungus</name>
    <name type="synonym">Villosiclava virens</name>
    <dbReference type="NCBI Taxonomy" id="1159556"/>
    <lineage>
        <taxon>Eukaryota</taxon>
        <taxon>Fungi</taxon>
        <taxon>Dikarya</taxon>
        <taxon>Ascomycota</taxon>
        <taxon>Pezizomycotina</taxon>
        <taxon>Sordariomycetes</taxon>
        <taxon>Hypocreomycetidae</taxon>
        <taxon>Hypocreales</taxon>
        <taxon>Clavicipitaceae</taxon>
        <taxon>Ustilaginoidea</taxon>
    </lineage>
</organism>
<dbReference type="Proteomes" id="UP000054053">
    <property type="component" value="Unassembled WGS sequence"/>
</dbReference>
<feature type="binding site" description="axial binding residue" evidence="8">
    <location>
        <position position="434"/>
    </location>
    <ligand>
        <name>heme</name>
        <dbReference type="ChEBI" id="CHEBI:30413"/>
    </ligand>
    <ligandPart>
        <name>Fe</name>
        <dbReference type="ChEBI" id="CHEBI:18248"/>
    </ligandPart>
</feature>
<dbReference type="InterPro" id="IPR036396">
    <property type="entry name" value="Cyt_P450_sf"/>
</dbReference>
<evidence type="ECO:0000256" key="9">
    <source>
        <dbReference type="RuleBase" id="RU000461"/>
    </source>
</evidence>
<evidence type="ECO:0000256" key="6">
    <source>
        <dbReference type="ARBA" id="ARBA00023033"/>
    </source>
</evidence>
<evidence type="ECO:0000256" key="8">
    <source>
        <dbReference type="PIRSR" id="PIRSR602401-1"/>
    </source>
</evidence>
<dbReference type="FunFam" id="1.10.630.10:FF:000072">
    <property type="entry name" value="3-hydroxyphenylacetate 6 hydroxylase"/>
    <property type="match status" value="1"/>
</dbReference>
<dbReference type="InterPro" id="IPR002401">
    <property type="entry name" value="Cyt_P450_E_grp-I"/>
</dbReference>
<keyword evidence="5 8" id="KW-0408">Iron</keyword>
<dbReference type="GO" id="GO:0004497">
    <property type="term" value="F:monooxygenase activity"/>
    <property type="evidence" value="ECO:0007669"/>
    <property type="project" value="UniProtKB-KW"/>
</dbReference>
<evidence type="ECO:0000256" key="7">
    <source>
        <dbReference type="ARBA" id="ARBA00060591"/>
    </source>
</evidence>
<evidence type="ECO:0000256" key="4">
    <source>
        <dbReference type="ARBA" id="ARBA00023002"/>
    </source>
</evidence>
<reference evidence="13" key="2">
    <citation type="journal article" date="2016" name="Genome Announc.">
        <title>Genome sequence of Ustilaginoidea virens IPU010, a rice pathogenic fungus causing false smut.</title>
        <authorList>
            <person name="Kumagai T."/>
            <person name="Ishii T."/>
            <person name="Terai G."/>
            <person name="Umemura M."/>
            <person name="Machida M."/>
            <person name="Asai K."/>
        </authorList>
    </citation>
    <scope>NUCLEOTIDE SEQUENCE [LARGE SCALE GENOMIC DNA]</scope>
    <source>
        <strain evidence="13">IPU010</strain>
    </source>
</reference>
<gene>
    <name evidence="11" type="ORF">UV8b_05914</name>
    <name evidence="10" type="ORF">UVI_02015060</name>
</gene>
<evidence type="ECO:0000313" key="10">
    <source>
        <dbReference type="EMBL" id="GAO18802.1"/>
    </source>
</evidence>
<comment type="pathway">
    <text evidence="7">Aromatic compound metabolism; phenylacetate degradation.</text>
</comment>
<keyword evidence="4 9" id="KW-0560">Oxidoreductase</keyword>
<dbReference type="Gene3D" id="1.10.630.10">
    <property type="entry name" value="Cytochrome P450"/>
    <property type="match status" value="1"/>
</dbReference>
<evidence type="ECO:0000256" key="1">
    <source>
        <dbReference type="ARBA" id="ARBA00010617"/>
    </source>
</evidence>
<sequence>MAYQILCIAVVAAIYALIRFLNATDIPKIKGLPEVPGVPIFGNLIGLGNNHARVAQRWAKKYGPVFQTRLGTRRVVFVNSYDSVRHFWITHQSSLISRPVFHTFHSVLSTSQGFTIGTSPWDESCKRRRKAAATALNRPAVQSYMPILDLESTVSIKELFEACKGGTQPVDPNPYFQRLALNTSLTLNYGYRIASLNDELFQEITHVEREISNLRSTSNNWQDYVPLLRLWGKQNAVAKENRLRRDKYLKEMLDHLKANIENGTDRPCITGNILKDPEAKLNADEINSICLTMVSAGLDTIPGNLIMGMAYLSTEEGQAVQAKALEAIEDVYPDGDAWEKCLVEEKVPYITALVKEVLRYWTVLPICLPRTSVCDIPYRDAVVPAGTTFFMNAYAADYDPERFKMPERFVPERYMDDNEIGSQHYAFGAGSRMCIGSHLGSRQLYTAYVRLITAFEMFPSKNRDDTPCMDCLDCSANPTSMTLDPKPFKVGIRARCEEKLRQWIAEAEERTEHLR</sequence>
<dbReference type="SUPFAM" id="SSF48264">
    <property type="entry name" value="Cytochrome P450"/>
    <property type="match status" value="1"/>
</dbReference>